<proteinExistence type="predicted"/>
<evidence type="ECO:0008006" key="3">
    <source>
        <dbReference type="Google" id="ProtNLM"/>
    </source>
</evidence>
<accession>A0A2N7VR68</accession>
<keyword evidence="2" id="KW-1185">Reference proteome</keyword>
<protein>
    <recommendedName>
        <fullName evidence="3">Carboxypeptidase regulatory-like domain-containing protein</fullName>
    </recommendedName>
</protein>
<dbReference type="Gene3D" id="2.60.40.1120">
    <property type="entry name" value="Carboxypeptidase-like, regulatory domain"/>
    <property type="match status" value="1"/>
</dbReference>
<dbReference type="EMBL" id="PNYA01000010">
    <property type="protein sequence ID" value="PMS19654.1"/>
    <property type="molecule type" value="Genomic_DNA"/>
</dbReference>
<sequence length="96" mass="10829">MDEVAAIKQLVTHYPLELEFARHAATKNEYVSDVKVIIKDHTNKTVLNATSDGPFMLVKLPQGRYAVSTERNGVSQQRAANVTPGQHERLLFLWPQ</sequence>
<evidence type="ECO:0000313" key="1">
    <source>
        <dbReference type="EMBL" id="PMS19654.1"/>
    </source>
</evidence>
<gene>
    <name evidence="1" type="ORF">C0Z18_12440</name>
</gene>
<dbReference type="Proteomes" id="UP000235616">
    <property type="component" value="Unassembled WGS sequence"/>
</dbReference>
<name>A0A2N7VR68_9BURK</name>
<comment type="caution">
    <text evidence="1">The sequence shown here is derived from an EMBL/GenBank/DDBJ whole genome shotgun (WGS) entry which is preliminary data.</text>
</comment>
<evidence type="ECO:0000313" key="2">
    <source>
        <dbReference type="Proteomes" id="UP000235616"/>
    </source>
</evidence>
<reference evidence="1 2" key="1">
    <citation type="submission" date="2018-01" db="EMBL/GenBank/DDBJ databases">
        <title>Whole genome analyses suggest that Burkholderia sensu lato contains two further novel genera in the rhizoxinica-symbiotica group Mycetohabitans gen. nov., and Trinickia gen. nov.: implications for the evolution of diazotrophy and nodulation in the Burkholderiaceae.</title>
        <authorList>
            <person name="Estrada-de los Santos P."/>
            <person name="Palmer M."/>
            <person name="Chavez-Ramirez B."/>
            <person name="Beukes C."/>
            <person name="Steenkamp E.T."/>
            <person name="Hirsch A.M."/>
            <person name="Manyaka P."/>
            <person name="Maluk M."/>
            <person name="Lafos M."/>
            <person name="Crook M."/>
            <person name="Gross E."/>
            <person name="Simon M.F."/>
            <person name="Bueno dos Reis Junior F."/>
            <person name="Poole P.S."/>
            <person name="Venter S.N."/>
            <person name="James E.K."/>
        </authorList>
    </citation>
    <scope>NUCLEOTIDE SEQUENCE [LARGE SCALE GENOMIC DNA]</scope>
    <source>
        <strain evidence="1 2">GIMN1.004</strain>
    </source>
</reference>
<organism evidence="1 2">
    <name type="scientific">Trinickia dabaoshanensis</name>
    <dbReference type="NCBI Taxonomy" id="564714"/>
    <lineage>
        <taxon>Bacteria</taxon>
        <taxon>Pseudomonadati</taxon>
        <taxon>Pseudomonadota</taxon>
        <taxon>Betaproteobacteria</taxon>
        <taxon>Burkholderiales</taxon>
        <taxon>Burkholderiaceae</taxon>
        <taxon>Trinickia</taxon>
    </lineage>
</organism>
<dbReference type="AlphaFoldDB" id="A0A2N7VR68"/>